<organism evidence="1">
    <name type="scientific">hydrocarbon metagenome</name>
    <dbReference type="NCBI Taxonomy" id="938273"/>
    <lineage>
        <taxon>unclassified sequences</taxon>
        <taxon>metagenomes</taxon>
        <taxon>ecological metagenomes</taxon>
    </lineage>
</organism>
<proteinExistence type="predicted"/>
<reference evidence="1" key="1">
    <citation type="journal article" date="2015" name="Proc. Natl. Acad. Sci. U.S.A.">
        <title>Networks of energetic and metabolic interactions define dynamics in microbial communities.</title>
        <authorList>
            <person name="Embree M."/>
            <person name="Liu J.K."/>
            <person name="Al-Bassam M.M."/>
            <person name="Zengler K."/>
        </authorList>
    </citation>
    <scope>NUCLEOTIDE SEQUENCE</scope>
</reference>
<gene>
    <name evidence="1" type="ORF">ASZ90_015006</name>
</gene>
<dbReference type="AlphaFoldDB" id="A0A0W8F422"/>
<accession>A0A0W8F422</accession>
<sequence length="38" mass="4492">MITRRIRQVFTTIPLFQILKKYSFVGYNRTGLMEAGNK</sequence>
<name>A0A0W8F422_9ZZZZ</name>
<evidence type="ECO:0000313" key="1">
    <source>
        <dbReference type="EMBL" id="KUG15330.1"/>
    </source>
</evidence>
<comment type="caution">
    <text evidence="1">The sequence shown here is derived from an EMBL/GenBank/DDBJ whole genome shotgun (WGS) entry which is preliminary data.</text>
</comment>
<dbReference type="EMBL" id="LNQE01001563">
    <property type="protein sequence ID" value="KUG15330.1"/>
    <property type="molecule type" value="Genomic_DNA"/>
</dbReference>
<protein>
    <submittedName>
        <fullName evidence="1">Uncharacterized protein</fullName>
    </submittedName>
</protein>